<sequence length="164" mass="18007">MKITALTLCLLAFGSMTIQAAELNTPAPSCRVQTLTGQSGVDPAAFPGKVVYLDFWASWCIPCAKSFPVLDQWHSDLGGRGFEVIAINLDEERQEALNFLQRHPVRFTIGADPAGKCPRLYAVKGMPTSYLIDRQGRIREVHEGFKTSDAAGLRARIESLLSEP</sequence>
<feature type="signal peptide" evidence="1">
    <location>
        <begin position="1"/>
        <end position="20"/>
    </location>
</feature>
<keyword evidence="1" id="KW-0732">Signal</keyword>
<dbReference type="InterPro" id="IPR013740">
    <property type="entry name" value="Redoxin"/>
</dbReference>
<dbReference type="PROSITE" id="PS51352">
    <property type="entry name" value="THIOREDOXIN_2"/>
    <property type="match status" value="1"/>
</dbReference>
<dbReference type="Proteomes" id="UP000680679">
    <property type="component" value="Chromosome"/>
</dbReference>
<dbReference type="InterPro" id="IPR036249">
    <property type="entry name" value="Thioredoxin-like_sf"/>
</dbReference>
<evidence type="ECO:0000313" key="4">
    <source>
        <dbReference type="Proteomes" id="UP000680679"/>
    </source>
</evidence>
<dbReference type="PANTHER" id="PTHR42852:SF18">
    <property type="entry name" value="CHROMOSOME UNDETERMINED SCAFFOLD_47, WHOLE GENOME SHOTGUN SEQUENCE"/>
    <property type="match status" value="1"/>
</dbReference>
<dbReference type="CDD" id="cd02966">
    <property type="entry name" value="TlpA_like_family"/>
    <property type="match status" value="1"/>
</dbReference>
<dbReference type="Pfam" id="PF08534">
    <property type="entry name" value="Redoxin"/>
    <property type="match status" value="1"/>
</dbReference>
<evidence type="ECO:0000259" key="2">
    <source>
        <dbReference type="PROSITE" id="PS51352"/>
    </source>
</evidence>
<protein>
    <submittedName>
        <fullName evidence="3">Thiol:disulfide interchange protein</fullName>
    </submittedName>
</protein>
<dbReference type="EMBL" id="AP024563">
    <property type="protein sequence ID" value="BCU05639.1"/>
    <property type="molecule type" value="Genomic_DNA"/>
</dbReference>
<evidence type="ECO:0000313" key="3">
    <source>
        <dbReference type="EMBL" id="BCU05639.1"/>
    </source>
</evidence>
<accession>A0ABM7QIT1</accession>
<dbReference type="InterPro" id="IPR050553">
    <property type="entry name" value="Thioredoxin_ResA/DsbE_sf"/>
</dbReference>
<dbReference type="SUPFAM" id="SSF52833">
    <property type="entry name" value="Thioredoxin-like"/>
    <property type="match status" value="1"/>
</dbReference>
<dbReference type="InterPro" id="IPR013766">
    <property type="entry name" value="Thioredoxin_domain"/>
</dbReference>
<evidence type="ECO:0000256" key="1">
    <source>
        <dbReference type="SAM" id="SignalP"/>
    </source>
</evidence>
<dbReference type="RefSeq" id="WP_213379845.1">
    <property type="nucleotide sequence ID" value="NZ_AP024563.1"/>
</dbReference>
<organism evidence="3 4">
    <name type="scientific">Allochromatium tepidum</name>
    <dbReference type="NCBI Taxonomy" id="553982"/>
    <lineage>
        <taxon>Bacteria</taxon>
        <taxon>Pseudomonadati</taxon>
        <taxon>Pseudomonadota</taxon>
        <taxon>Gammaproteobacteria</taxon>
        <taxon>Chromatiales</taxon>
        <taxon>Chromatiaceae</taxon>
        <taxon>Allochromatium</taxon>
    </lineage>
</organism>
<name>A0ABM7QIT1_9GAMM</name>
<keyword evidence="4" id="KW-1185">Reference proteome</keyword>
<dbReference type="PANTHER" id="PTHR42852">
    <property type="entry name" value="THIOL:DISULFIDE INTERCHANGE PROTEIN DSBE"/>
    <property type="match status" value="1"/>
</dbReference>
<feature type="domain" description="Thioredoxin" evidence="2">
    <location>
        <begin position="21"/>
        <end position="162"/>
    </location>
</feature>
<reference evidence="3 4" key="1">
    <citation type="submission" date="2021-04" db="EMBL/GenBank/DDBJ databases">
        <title>Complete genome sequencing of Allochromatium tepidum strain NZ.</title>
        <authorList>
            <person name="Tsukatani Y."/>
            <person name="Mori H."/>
        </authorList>
    </citation>
    <scope>NUCLEOTIDE SEQUENCE [LARGE SCALE GENOMIC DNA]</scope>
    <source>
        <strain evidence="3 4">NZ</strain>
    </source>
</reference>
<dbReference type="Gene3D" id="3.40.30.10">
    <property type="entry name" value="Glutaredoxin"/>
    <property type="match status" value="1"/>
</dbReference>
<proteinExistence type="predicted"/>
<feature type="chain" id="PRO_5047435144" evidence="1">
    <location>
        <begin position="21"/>
        <end position="164"/>
    </location>
</feature>
<gene>
    <name evidence="3" type="ORF">Atep_03160</name>
</gene>